<proteinExistence type="predicted"/>
<evidence type="ECO:0000313" key="3">
    <source>
        <dbReference type="Proteomes" id="UP000238479"/>
    </source>
</evidence>
<organism evidence="2 3">
    <name type="scientific">Rosa chinensis</name>
    <name type="common">China rose</name>
    <dbReference type="NCBI Taxonomy" id="74649"/>
    <lineage>
        <taxon>Eukaryota</taxon>
        <taxon>Viridiplantae</taxon>
        <taxon>Streptophyta</taxon>
        <taxon>Embryophyta</taxon>
        <taxon>Tracheophyta</taxon>
        <taxon>Spermatophyta</taxon>
        <taxon>Magnoliopsida</taxon>
        <taxon>eudicotyledons</taxon>
        <taxon>Gunneridae</taxon>
        <taxon>Pentapetalae</taxon>
        <taxon>rosids</taxon>
        <taxon>fabids</taxon>
        <taxon>Rosales</taxon>
        <taxon>Rosaceae</taxon>
        <taxon>Rosoideae</taxon>
        <taxon>Rosoideae incertae sedis</taxon>
        <taxon>Rosa</taxon>
    </lineage>
</organism>
<gene>
    <name evidence="2" type="ORF">RchiOBHm_Chr4g0436891</name>
</gene>
<dbReference type="Gramene" id="PRQ40519">
    <property type="protein sequence ID" value="PRQ40519"/>
    <property type="gene ID" value="RchiOBHm_Chr4g0436891"/>
</dbReference>
<keyword evidence="1" id="KW-1133">Transmembrane helix</keyword>
<keyword evidence="3" id="KW-1185">Reference proteome</keyword>
<reference evidence="2 3" key="1">
    <citation type="journal article" date="2018" name="Nat. Genet.">
        <title>The Rosa genome provides new insights in the design of modern roses.</title>
        <authorList>
            <person name="Bendahmane M."/>
        </authorList>
    </citation>
    <scope>NUCLEOTIDE SEQUENCE [LARGE SCALE GENOMIC DNA]</scope>
    <source>
        <strain evidence="3">cv. Old Blush</strain>
    </source>
</reference>
<dbReference type="STRING" id="74649.A0A2P6R2B5"/>
<sequence>MVITFWEGEIVDTKNYTSFTEKWEAIQVEVDGGKSLDLSNYPYIFLMEGAILCECWHRLWFDYSQLLLCVSHVVMAPSTASIMILIAARSRSLS</sequence>
<protein>
    <submittedName>
        <fullName evidence="2">Putative vacuolar import/degradation protein Vid24</fullName>
    </submittedName>
</protein>
<keyword evidence="1" id="KW-0472">Membrane</keyword>
<evidence type="ECO:0000313" key="2">
    <source>
        <dbReference type="EMBL" id="PRQ40519.1"/>
    </source>
</evidence>
<feature type="transmembrane region" description="Helical" evidence="1">
    <location>
        <begin position="65"/>
        <end position="88"/>
    </location>
</feature>
<comment type="caution">
    <text evidence="2">The sequence shown here is derived from an EMBL/GenBank/DDBJ whole genome shotgun (WGS) entry which is preliminary data.</text>
</comment>
<accession>A0A2P6R2B5</accession>
<dbReference type="EMBL" id="PDCK01000042">
    <property type="protein sequence ID" value="PRQ40519.1"/>
    <property type="molecule type" value="Genomic_DNA"/>
</dbReference>
<evidence type="ECO:0000256" key="1">
    <source>
        <dbReference type="SAM" id="Phobius"/>
    </source>
</evidence>
<dbReference type="Proteomes" id="UP000238479">
    <property type="component" value="Chromosome 4"/>
</dbReference>
<keyword evidence="1" id="KW-0812">Transmembrane</keyword>
<dbReference type="AlphaFoldDB" id="A0A2P6R2B5"/>
<name>A0A2P6R2B5_ROSCH</name>